<gene>
    <name evidence="1" type="ORF">E4021_08070</name>
</gene>
<dbReference type="AlphaFoldDB" id="A0A4S4NNR9"/>
<dbReference type="EMBL" id="SRSF01000002">
    <property type="protein sequence ID" value="THH40675.1"/>
    <property type="molecule type" value="Genomic_DNA"/>
</dbReference>
<evidence type="ECO:0000313" key="1">
    <source>
        <dbReference type="EMBL" id="THH40675.1"/>
    </source>
</evidence>
<protein>
    <submittedName>
        <fullName evidence="1">Uncharacterized protein</fullName>
    </submittedName>
</protein>
<reference evidence="1 2" key="1">
    <citation type="submission" date="2019-04" db="EMBL/GenBank/DDBJ databases">
        <title>Lewinella litorea sp. nov., isolated from a marine sand.</title>
        <authorList>
            <person name="Yoon J.-H."/>
        </authorList>
    </citation>
    <scope>NUCLEOTIDE SEQUENCE [LARGE SCALE GENOMIC DNA]</scope>
    <source>
        <strain evidence="1 2">HSMS-39</strain>
    </source>
</reference>
<name>A0A4S4NNR9_9BACT</name>
<dbReference type="Proteomes" id="UP000308528">
    <property type="component" value="Unassembled WGS sequence"/>
</dbReference>
<sequence>MHLSPAQREEFTYLNERLSRFAGLDPARVEDAYADPELIERFIRDAGEELTDAQKQAVRNFVGYKKGHFYLVKQYKKYAVLLQQNTLYGVVGVDQAPAEMVDKGLPVYMEAALLPFNDTIVMTSSTVCEDGSNGSVSRSDIEYEFKQIKDVRGITETLDPQTLEEQNSPAAQAAEQELRQYLRNAATRDKHAGDIKKILDQYPELHDVYMQMYSKISARSIKKDLKACGVRERHFAVYHNSVVAVAPTRGELLEQLSDLSFDGMMGQCALFRL</sequence>
<organism evidence="1 2">
    <name type="scientific">Neolewinella litorea</name>
    <dbReference type="NCBI Taxonomy" id="2562452"/>
    <lineage>
        <taxon>Bacteria</taxon>
        <taxon>Pseudomonadati</taxon>
        <taxon>Bacteroidota</taxon>
        <taxon>Saprospiria</taxon>
        <taxon>Saprospirales</taxon>
        <taxon>Lewinellaceae</taxon>
        <taxon>Neolewinella</taxon>
    </lineage>
</organism>
<dbReference type="RefSeq" id="WP_136458166.1">
    <property type="nucleotide sequence ID" value="NZ_SRSF01000002.1"/>
</dbReference>
<accession>A0A4S4NNR9</accession>
<evidence type="ECO:0000313" key="2">
    <source>
        <dbReference type="Proteomes" id="UP000308528"/>
    </source>
</evidence>
<comment type="caution">
    <text evidence="1">The sequence shown here is derived from an EMBL/GenBank/DDBJ whole genome shotgun (WGS) entry which is preliminary data.</text>
</comment>
<dbReference type="OrthoDB" id="1490089at2"/>
<proteinExistence type="predicted"/>
<keyword evidence="2" id="KW-1185">Reference proteome</keyword>